<dbReference type="InterPro" id="IPR013830">
    <property type="entry name" value="SGNH_hydro"/>
</dbReference>
<dbReference type="InterPro" id="IPR036514">
    <property type="entry name" value="SGNH_hydro_sf"/>
</dbReference>
<dbReference type="Gene3D" id="3.40.50.1110">
    <property type="entry name" value="SGNH hydrolase"/>
    <property type="match status" value="1"/>
</dbReference>
<dbReference type="InterPro" id="IPR037459">
    <property type="entry name" value="RhgT-like"/>
</dbReference>
<dbReference type="RefSeq" id="WP_390194893.1">
    <property type="nucleotide sequence ID" value="NZ_JBHSDV010000001.1"/>
</dbReference>
<evidence type="ECO:0000313" key="4">
    <source>
        <dbReference type="EMBL" id="MFC4386355.1"/>
    </source>
</evidence>
<protein>
    <submittedName>
        <fullName evidence="4">Rhamnogalacturonan acetylesterase</fullName>
    </submittedName>
</protein>
<evidence type="ECO:0000256" key="1">
    <source>
        <dbReference type="ARBA" id="ARBA00008668"/>
    </source>
</evidence>
<evidence type="ECO:0000256" key="2">
    <source>
        <dbReference type="ARBA" id="ARBA00022801"/>
    </source>
</evidence>
<sequence length="231" mass="26771">MESVQLFLAGDSTMSNYDSNAYPRMGWGQVLPMFFNEELVVRNHAASGRSTKSFIAEKRWETMEKDFRPGDFVFIQFGHNDQKPDVERRTEPYTSYQQNLTYFIQRAREHRVTPILLTSITRRHFDENGQLLDTHGDYPQAMRALANKEQVACVDMLIKTTEAVQQLGLEKSKQWYMWINSGQFKGYPDGEQDDTHLREEGAKKIASICVHELIKLNHPLATYVNKSEVSK</sequence>
<gene>
    <name evidence="4" type="ORF">ACFOZ1_00900</name>
</gene>
<proteinExistence type="inferred from homology"/>
<dbReference type="Proteomes" id="UP001595880">
    <property type="component" value="Unassembled WGS sequence"/>
</dbReference>
<keyword evidence="2" id="KW-0378">Hydrolase</keyword>
<dbReference type="EMBL" id="JBHSDV010000001">
    <property type="protein sequence ID" value="MFC4386355.1"/>
    <property type="molecule type" value="Genomic_DNA"/>
</dbReference>
<accession>A0ABV8VQR2</accession>
<dbReference type="PANTHER" id="PTHR43695">
    <property type="entry name" value="PUTATIVE (AFU_ORTHOLOGUE AFUA_2G17250)-RELATED"/>
    <property type="match status" value="1"/>
</dbReference>
<dbReference type="Pfam" id="PF13472">
    <property type="entry name" value="Lipase_GDSL_2"/>
    <property type="match status" value="1"/>
</dbReference>
<keyword evidence="5" id="KW-1185">Reference proteome</keyword>
<dbReference type="PANTHER" id="PTHR43695:SF1">
    <property type="entry name" value="RHAMNOGALACTURONAN ACETYLESTERASE"/>
    <property type="match status" value="1"/>
</dbReference>
<comment type="caution">
    <text evidence="4">The sequence shown here is derived from an EMBL/GenBank/DDBJ whole genome shotgun (WGS) entry which is preliminary data.</text>
</comment>
<organism evidence="4 5">
    <name type="scientific">Gracilibacillus marinus</name>
    <dbReference type="NCBI Taxonomy" id="630535"/>
    <lineage>
        <taxon>Bacteria</taxon>
        <taxon>Bacillati</taxon>
        <taxon>Bacillota</taxon>
        <taxon>Bacilli</taxon>
        <taxon>Bacillales</taxon>
        <taxon>Bacillaceae</taxon>
        <taxon>Gracilibacillus</taxon>
    </lineage>
</organism>
<comment type="similarity">
    <text evidence="1">Belongs to the 'GDSL' lipolytic enzyme family.</text>
</comment>
<evidence type="ECO:0000313" key="5">
    <source>
        <dbReference type="Proteomes" id="UP001595880"/>
    </source>
</evidence>
<name>A0ABV8VQR2_9BACI</name>
<feature type="domain" description="SGNH hydrolase-type esterase" evidence="3">
    <location>
        <begin position="9"/>
        <end position="203"/>
    </location>
</feature>
<reference evidence="5" key="1">
    <citation type="journal article" date="2019" name="Int. J. Syst. Evol. Microbiol.">
        <title>The Global Catalogue of Microorganisms (GCM) 10K type strain sequencing project: providing services to taxonomists for standard genome sequencing and annotation.</title>
        <authorList>
            <consortium name="The Broad Institute Genomics Platform"/>
            <consortium name="The Broad Institute Genome Sequencing Center for Infectious Disease"/>
            <person name="Wu L."/>
            <person name="Ma J."/>
        </authorList>
    </citation>
    <scope>NUCLEOTIDE SEQUENCE [LARGE SCALE GENOMIC DNA]</scope>
    <source>
        <strain evidence="5">KACC 14058</strain>
    </source>
</reference>
<dbReference type="SUPFAM" id="SSF52266">
    <property type="entry name" value="SGNH hydrolase"/>
    <property type="match status" value="1"/>
</dbReference>
<dbReference type="CDD" id="cd01821">
    <property type="entry name" value="Rhamnogalacturan_acetylesterase_like"/>
    <property type="match status" value="1"/>
</dbReference>
<evidence type="ECO:0000259" key="3">
    <source>
        <dbReference type="Pfam" id="PF13472"/>
    </source>
</evidence>